<evidence type="ECO:0000256" key="10">
    <source>
        <dbReference type="ARBA" id="ARBA00022840"/>
    </source>
</evidence>
<evidence type="ECO:0000256" key="2">
    <source>
        <dbReference type="ARBA" id="ARBA00008142"/>
    </source>
</evidence>
<evidence type="ECO:0000313" key="18">
    <source>
        <dbReference type="EMBL" id="BBU22030.1"/>
    </source>
</evidence>
<feature type="binding site" evidence="13 14">
    <location>
        <position position="181"/>
    </location>
    <ligand>
        <name>ATP</name>
        <dbReference type="ChEBI" id="CHEBI:30616"/>
    </ligand>
</feature>
<dbReference type="EC" id="2.7.4.6" evidence="4 13"/>
<comment type="subunit">
    <text evidence="13">Homotetramer.</text>
</comment>
<keyword evidence="13" id="KW-0963">Cytoplasm</keyword>
<dbReference type="PRINTS" id="PR01243">
    <property type="entry name" value="NUCDPKINASE"/>
</dbReference>
<gene>
    <name evidence="13" type="primary">ndk</name>
    <name evidence="18" type="ORF">MYXE_18200</name>
</gene>
<dbReference type="HAMAP" id="MF_00451">
    <property type="entry name" value="NDP_kinase"/>
    <property type="match status" value="1"/>
</dbReference>
<keyword evidence="6 13" id="KW-0808">Transferase</keyword>
<evidence type="ECO:0000256" key="14">
    <source>
        <dbReference type="PROSITE-ProRule" id="PRU00706"/>
    </source>
</evidence>
<evidence type="ECO:0000256" key="13">
    <source>
        <dbReference type="HAMAP-Rule" id="MF_00451"/>
    </source>
</evidence>
<dbReference type="Proteomes" id="UP000464624">
    <property type="component" value="Chromosome"/>
</dbReference>
<dbReference type="GO" id="GO:0006228">
    <property type="term" value="P:UTP biosynthetic process"/>
    <property type="evidence" value="ECO:0007669"/>
    <property type="project" value="UniProtKB-UniRule"/>
</dbReference>
<keyword evidence="11 13" id="KW-0460">Magnesium</keyword>
<dbReference type="GO" id="GO:0005524">
    <property type="term" value="F:ATP binding"/>
    <property type="evidence" value="ECO:0007669"/>
    <property type="project" value="UniProtKB-UniRule"/>
</dbReference>
<dbReference type="GO" id="GO:0006183">
    <property type="term" value="P:GTP biosynthetic process"/>
    <property type="evidence" value="ECO:0007669"/>
    <property type="project" value="UniProtKB-UniRule"/>
</dbReference>
<keyword evidence="10 13" id="KW-0067">ATP-binding</keyword>
<comment type="similarity">
    <text evidence="2 13 14 15">Belongs to the NDK family.</text>
</comment>
<dbReference type="NCBIfam" id="NF001908">
    <property type="entry name" value="PRK00668.1"/>
    <property type="match status" value="1"/>
</dbReference>
<dbReference type="PANTHER" id="PTHR11349">
    <property type="entry name" value="NUCLEOSIDE DIPHOSPHATE KINASE"/>
    <property type="match status" value="1"/>
</dbReference>
<dbReference type="PROSITE" id="PS51374">
    <property type="entry name" value="NDPK_LIKE"/>
    <property type="match status" value="1"/>
</dbReference>
<keyword evidence="13" id="KW-0597">Phosphoprotein</keyword>
<feature type="active site" description="Pros-phosphohistidine intermediate" evidence="13 14">
    <location>
        <position position="184"/>
    </location>
</feature>
<comment type="subcellular location">
    <subcellularLocation>
        <location evidence="13">Cytoplasm</location>
    </subcellularLocation>
</comment>
<dbReference type="EMBL" id="AP022314">
    <property type="protein sequence ID" value="BBU22030.1"/>
    <property type="molecule type" value="Genomic_DNA"/>
</dbReference>
<dbReference type="SUPFAM" id="SSF54919">
    <property type="entry name" value="Nucleoside diphosphate kinase, NDK"/>
    <property type="match status" value="1"/>
</dbReference>
<evidence type="ECO:0000256" key="11">
    <source>
        <dbReference type="ARBA" id="ARBA00022842"/>
    </source>
</evidence>
<dbReference type="FunFam" id="3.30.70.141:FF:000003">
    <property type="entry name" value="Nucleoside diphosphate kinase"/>
    <property type="match status" value="1"/>
</dbReference>
<name>A0AAD1M134_MYCXE</name>
<dbReference type="KEGG" id="mxe:MYXE_18200"/>
<dbReference type="GO" id="GO:0005737">
    <property type="term" value="C:cytoplasm"/>
    <property type="evidence" value="ECO:0007669"/>
    <property type="project" value="UniProtKB-SubCell"/>
</dbReference>
<dbReference type="Pfam" id="PF00334">
    <property type="entry name" value="NDK"/>
    <property type="match status" value="1"/>
</dbReference>
<evidence type="ECO:0000256" key="15">
    <source>
        <dbReference type="RuleBase" id="RU004011"/>
    </source>
</evidence>
<keyword evidence="7 13" id="KW-0479">Metal-binding</keyword>
<keyword evidence="12 13" id="KW-0546">Nucleotide metabolism</keyword>
<feature type="domain" description="Nucleoside diphosphate kinase-like" evidence="17">
    <location>
        <begin position="69"/>
        <end position="204"/>
    </location>
</feature>
<evidence type="ECO:0000256" key="12">
    <source>
        <dbReference type="ARBA" id="ARBA00023080"/>
    </source>
</evidence>
<feature type="region of interest" description="Disordered" evidence="16">
    <location>
        <begin position="1"/>
        <end position="71"/>
    </location>
</feature>
<keyword evidence="9 13" id="KW-0418">Kinase</keyword>
<organism evidence="18 19">
    <name type="scientific">Mycobacterium xenopi</name>
    <dbReference type="NCBI Taxonomy" id="1789"/>
    <lineage>
        <taxon>Bacteria</taxon>
        <taxon>Bacillati</taxon>
        <taxon>Actinomycetota</taxon>
        <taxon>Actinomycetes</taxon>
        <taxon>Mycobacteriales</taxon>
        <taxon>Mycobacteriaceae</taxon>
        <taxon>Mycobacterium</taxon>
    </lineage>
</organism>
<dbReference type="GO" id="GO:0046872">
    <property type="term" value="F:metal ion binding"/>
    <property type="evidence" value="ECO:0007669"/>
    <property type="project" value="UniProtKB-KW"/>
</dbReference>
<comment type="function">
    <text evidence="13">Major role in the synthesis of nucleoside triphosphates other than ATP. The ATP gamma phosphate is transferred to the NDP beta phosphate via a ping-pong mechanism, using a phosphorylated active-site intermediate.</text>
</comment>
<evidence type="ECO:0000256" key="1">
    <source>
        <dbReference type="ARBA" id="ARBA00001946"/>
    </source>
</evidence>
<evidence type="ECO:0000256" key="16">
    <source>
        <dbReference type="SAM" id="MobiDB-lite"/>
    </source>
</evidence>
<dbReference type="GO" id="GO:0006241">
    <property type="term" value="P:CTP biosynthetic process"/>
    <property type="evidence" value="ECO:0007669"/>
    <property type="project" value="UniProtKB-UniRule"/>
</dbReference>
<comment type="catalytic activity">
    <reaction evidence="13">
        <text>a ribonucleoside 5'-diphosphate + ATP = a ribonucleoside 5'-triphosphate + ADP</text>
        <dbReference type="Rhea" id="RHEA:18113"/>
        <dbReference type="ChEBI" id="CHEBI:30616"/>
        <dbReference type="ChEBI" id="CHEBI:57930"/>
        <dbReference type="ChEBI" id="CHEBI:61557"/>
        <dbReference type="ChEBI" id="CHEBI:456216"/>
        <dbReference type="EC" id="2.7.4.6"/>
    </reaction>
</comment>
<dbReference type="InterPro" id="IPR036850">
    <property type="entry name" value="NDK-like_dom_sf"/>
</dbReference>
<feature type="binding site" evidence="13 14">
    <location>
        <position position="171"/>
    </location>
    <ligand>
        <name>ATP</name>
        <dbReference type="ChEBI" id="CHEBI:30616"/>
    </ligand>
</feature>
<accession>A0AAD1M134</accession>
<evidence type="ECO:0000256" key="3">
    <source>
        <dbReference type="ARBA" id="ARBA00011643"/>
    </source>
</evidence>
<feature type="binding site" evidence="13 14">
    <location>
        <position position="153"/>
    </location>
    <ligand>
        <name>ATP</name>
        <dbReference type="ChEBI" id="CHEBI:30616"/>
    </ligand>
</feature>
<dbReference type="AlphaFoldDB" id="A0AAD1M134"/>
<evidence type="ECO:0000256" key="8">
    <source>
        <dbReference type="ARBA" id="ARBA00022741"/>
    </source>
</evidence>
<evidence type="ECO:0000256" key="6">
    <source>
        <dbReference type="ARBA" id="ARBA00022679"/>
    </source>
</evidence>
<protein>
    <recommendedName>
        <fullName evidence="5 13">Nucleoside diphosphate kinase</fullName>
        <shortName evidence="13">NDK</shortName>
        <shortName evidence="13">NDP kinase</shortName>
        <ecNumber evidence="4 13">2.7.4.6</ecNumber>
    </recommendedName>
    <alternativeName>
        <fullName evidence="13">Nucleoside-2-P kinase</fullName>
    </alternativeName>
</protein>
<comment type="subunit">
    <text evidence="3">Homohexamer.</text>
</comment>
<dbReference type="GO" id="GO:0004550">
    <property type="term" value="F:nucleoside diphosphate kinase activity"/>
    <property type="evidence" value="ECO:0007669"/>
    <property type="project" value="UniProtKB-UniRule"/>
</dbReference>
<comment type="catalytic activity">
    <reaction evidence="13">
        <text>a 2'-deoxyribonucleoside 5'-diphosphate + ATP = a 2'-deoxyribonucleoside 5'-triphosphate + ADP</text>
        <dbReference type="Rhea" id="RHEA:44640"/>
        <dbReference type="ChEBI" id="CHEBI:30616"/>
        <dbReference type="ChEBI" id="CHEBI:61560"/>
        <dbReference type="ChEBI" id="CHEBI:73316"/>
        <dbReference type="ChEBI" id="CHEBI:456216"/>
        <dbReference type="EC" id="2.7.4.6"/>
    </reaction>
</comment>
<keyword evidence="8 13" id="KW-0547">Nucleotide-binding</keyword>
<sequence length="204" mass="22601">MTRADDDAERSDEEERRHGPAADDDAERSDEEERRHGPAADDDAERSDEEERRHGPAADDDAERSDEEERRTLLLVKPDAVARGLIGEIISRIERKGLTFAALELRKVSDELARQHYAEHEGKAFFTPLLEFITSGAVVAAIVEGPRAVAAVRQIAGATDPVEKAAPGTIRGDFALETQFNLVHGSDSAESARREIALWFPDYR</sequence>
<feature type="compositionally biased region" description="Acidic residues" evidence="16">
    <location>
        <begin position="1"/>
        <end position="12"/>
    </location>
</feature>
<dbReference type="InterPro" id="IPR001564">
    <property type="entry name" value="Nucleoside_diP_kinase"/>
</dbReference>
<dbReference type="InterPro" id="IPR034907">
    <property type="entry name" value="NDK-like_dom"/>
</dbReference>
<evidence type="ECO:0000259" key="17">
    <source>
        <dbReference type="SMART" id="SM00562"/>
    </source>
</evidence>
<comment type="cofactor">
    <cofactor evidence="1 13">
        <name>Mg(2+)</name>
        <dbReference type="ChEBI" id="CHEBI:18420"/>
    </cofactor>
</comment>
<evidence type="ECO:0000256" key="7">
    <source>
        <dbReference type="ARBA" id="ARBA00022723"/>
    </source>
</evidence>
<evidence type="ECO:0000313" key="19">
    <source>
        <dbReference type="Proteomes" id="UP000464624"/>
    </source>
</evidence>
<feature type="binding site" evidence="13 14">
    <location>
        <position position="77"/>
    </location>
    <ligand>
        <name>ATP</name>
        <dbReference type="ChEBI" id="CHEBI:30616"/>
    </ligand>
</feature>
<feature type="binding site" evidence="13 14">
    <location>
        <position position="125"/>
    </location>
    <ligand>
        <name>ATP</name>
        <dbReference type="ChEBI" id="CHEBI:30616"/>
    </ligand>
</feature>
<reference evidence="18 19" key="1">
    <citation type="submission" date="2019-12" db="EMBL/GenBank/DDBJ databases">
        <title>Complete genome sequence of Mycolicibacterium xenopi str. JCM15661T.</title>
        <authorList>
            <person name="Yoshida M."/>
            <person name="Fukano H."/>
            <person name="Asakura T."/>
            <person name="Hoshino Y."/>
        </authorList>
    </citation>
    <scope>NUCLEOTIDE SEQUENCE [LARGE SCALE GENOMIC DNA]</scope>
    <source>
        <strain evidence="18 19">JCM 15661T</strain>
    </source>
</reference>
<proteinExistence type="inferred from homology"/>
<evidence type="ECO:0000256" key="9">
    <source>
        <dbReference type="ARBA" id="ARBA00022777"/>
    </source>
</evidence>
<evidence type="ECO:0000256" key="5">
    <source>
        <dbReference type="ARBA" id="ARBA00017632"/>
    </source>
</evidence>
<evidence type="ECO:0000256" key="4">
    <source>
        <dbReference type="ARBA" id="ARBA00012966"/>
    </source>
</evidence>
<dbReference type="CDD" id="cd04413">
    <property type="entry name" value="NDPk_I"/>
    <property type="match status" value="1"/>
</dbReference>
<feature type="binding site" evidence="13 14">
    <location>
        <position position="159"/>
    </location>
    <ligand>
        <name>ATP</name>
        <dbReference type="ChEBI" id="CHEBI:30616"/>
    </ligand>
</feature>
<dbReference type="SMART" id="SM00562">
    <property type="entry name" value="NDK"/>
    <property type="match status" value="1"/>
</dbReference>
<dbReference type="Gene3D" id="3.30.70.141">
    <property type="entry name" value="Nucleoside diphosphate kinase-like domain"/>
    <property type="match status" value="1"/>
</dbReference>